<dbReference type="HOGENOM" id="CLU_3303147_0_0_6"/>
<reference evidence="1 2" key="1">
    <citation type="submission" date="2013-02" db="EMBL/GenBank/DDBJ databases">
        <title>The Genome Sequence of Acinetobacter bereziniae NIPH 3.</title>
        <authorList>
            <consortium name="The Broad Institute Genome Sequencing Platform"/>
            <consortium name="The Broad Institute Genome Sequencing Center for Infectious Disease"/>
            <person name="Cerqueira G."/>
            <person name="Feldgarden M."/>
            <person name="Courvalin P."/>
            <person name="Perichon B."/>
            <person name="Grillot-Courvalin C."/>
            <person name="Clermont D."/>
            <person name="Rocha E."/>
            <person name="Yoon E.-J."/>
            <person name="Nemec A."/>
            <person name="Walker B."/>
            <person name="Young S.K."/>
            <person name="Zeng Q."/>
            <person name="Gargeya S."/>
            <person name="Fitzgerald M."/>
            <person name="Haas B."/>
            <person name="Abouelleil A."/>
            <person name="Alvarado L."/>
            <person name="Arachchi H.M."/>
            <person name="Berlin A.M."/>
            <person name="Chapman S.B."/>
            <person name="Dewar J."/>
            <person name="Goldberg J."/>
            <person name="Griggs A."/>
            <person name="Gujja S."/>
            <person name="Hansen M."/>
            <person name="Howarth C."/>
            <person name="Imamovic A."/>
            <person name="Larimer J."/>
            <person name="McCowan C."/>
            <person name="Murphy C."/>
            <person name="Neiman D."/>
            <person name="Pearson M."/>
            <person name="Priest M."/>
            <person name="Roberts A."/>
            <person name="Saif S."/>
            <person name="Shea T."/>
            <person name="Sisk P."/>
            <person name="Sykes S."/>
            <person name="Wortman J."/>
            <person name="Nusbaum C."/>
            <person name="Birren B."/>
        </authorList>
    </citation>
    <scope>NUCLEOTIDE SEQUENCE [LARGE SCALE GENOMIC DNA]</scope>
    <source>
        <strain evidence="1 2">NIPH 3</strain>
    </source>
</reference>
<name>N8YKC4_ACIBZ</name>
<dbReference type="Proteomes" id="UP000013270">
    <property type="component" value="Unassembled WGS sequence"/>
</dbReference>
<gene>
    <name evidence="1" type="ORF">F963_04368</name>
</gene>
<dbReference type="EMBL" id="APPK01000059">
    <property type="protein sequence ID" value="ENV19730.1"/>
    <property type="molecule type" value="Genomic_DNA"/>
</dbReference>
<protein>
    <submittedName>
        <fullName evidence="1">Uncharacterized protein</fullName>
    </submittedName>
</protein>
<evidence type="ECO:0000313" key="2">
    <source>
        <dbReference type="Proteomes" id="UP000013270"/>
    </source>
</evidence>
<organism evidence="1 2">
    <name type="scientific">Acinetobacter bereziniae NIPH 3</name>
    <dbReference type="NCBI Taxonomy" id="1217651"/>
    <lineage>
        <taxon>Bacteria</taxon>
        <taxon>Pseudomonadati</taxon>
        <taxon>Pseudomonadota</taxon>
        <taxon>Gammaproteobacteria</taxon>
        <taxon>Moraxellales</taxon>
        <taxon>Moraxellaceae</taxon>
        <taxon>Acinetobacter</taxon>
    </lineage>
</organism>
<proteinExistence type="predicted"/>
<comment type="caution">
    <text evidence="1">The sequence shown here is derived from an EMBL/GenBank/DDBJ whole genome shotgun (WGS) entry which is preliminary data.</text>
</comment>
<evidence type="ECO:0000313" key="1">
    <source>
        <dbReference type="EMBL" id="ENV19730.1"/>
    </source>
</evidence>
<sequence>MNVEVVLHDSGELLPILLDDEGMPIPLLILDTIVDSTSL</sequence>
<dbReference type="AlphaFoldDB" id="N8YKC4"/>
<accession>N8YKC4</accession>